<evidence type="ECO:0000313" key="1">
    <source>
        <dbReference type="EMBL" id="OXM16138.1"/>
    </source>
</evidence>
<keyword evidence="2" id="KW-1185">Reference proteome</keyword>
<protein>
    <recommendedName>
        <fullName evidence="3">VOC domain-containing protein</fullName>
    </recommendedName>
</protein>
<dbReference type="RefSeq" id="WP_089523222.1">
    <property type="nucleotide sequence ID" value="NZ_NMUQ01000001.1"/>
</dbReference>
<proteinExistence type="predicted"/>
<organism evidence="1 2">
    <name type="scientific">Paenibacillus herberti</name>
    <dbReference type="NCBI Taxonomy" id="1619309"/>
    <lineage>
        <taxon>Bacteria</taxon>
        <taxon>Bacillati</taxon>
        <taxon>Bacillota</taxon>
        <taxon>Bacilli</taxon>
        <taxon>Bacillales</taxon>
        <taxon>Paenibacillaceae</taxon>
        <taxon>Paenibacillus</taxon>
    </lineage>
</organism>
<evidence type="ECO:0000313" key="2">
    <source>
        <dbReference type="Proteomes" id="UP000215145"/>
    </source>
</evidence>
<reference evidence="1 2" key="1">
    <citation type="submission" date="2017-07" db="EMBL/GenBank/DDBJ databases">
        <title>Paenibacillus herberti R33 genome sequencing and assembly.</title>
        <authorList>
            <person name="Su W."/>
        </authorList>
    </citation>
    <scope>NUCLEOTIDE SEQUENCE [LARGE SCALE GENOMIC DNA]</scope>
    <source>
        <strain evidence="1 2">R33</strain>
    </source>
</reference>
<comment type="caution">
    <text evidence="1">The sequence shown here is derived from an EMBL/GenBank/DDBJ whole genome shotgun (WGS) entry which is preliminary data.</text>
</comment>
<evidence type="ECO:0008006" key="3">
    <source>
        <dbReference type="Google" id="ProtNLM"/>
    </source>
</evidence>
<gene>
    <name evidence="1" type="ORF">CGZ75_05395</name>
</gene>
<dbReference type="OrthoDB" id="1986818at2"/>
<accession>A0A229P209</accession>
<name>A0A229P209_9BACL</name>
<dbReference type="EMBL" id="NMUQ01000001">
    <property type="protein sequence ID" value="OXM16138.1"/>
    <property type="molecule type" value="Genomic_DNA"/>
</dbReference>
<dbReference type="AlphaFoldDB" id="A0A229P209"/>
<dbReference type="Proteomes" id="UP000215145">
    <property type="component" value="Unassembled WGS sequence"/>
</dbReference>
<sequence length="131" mass="15355">MDKKYTLEFHHIGKPITQVNDGERFSPLFGMYTIDGENRDLHIQHHRFEPNSPLNENIRNQIHIAFKTNNIEEALKDKEIIMPLYEPFHGYKCAMILLDGVPIEIIETTLSEEQLWDKGNYKGGKLYPDEK</sequence>